<dbReference type="EMBL" id="POWF01000007">
    <property type="protein sequence ID" value="PNQ72702.1"/>
    <property type="molecule type" value="Genomic_DNA"/>
</dbReference>
<dbReference type="Pfam" id="PF18962">
    <property type="entry name" value="Por_Secre_tail"/>
    <property type="match status" value="1"/>
</dbReference>
<feature type="domain" description="Glucose/Sorbosone dehydrogenase" evidence="3">
    <location>
        <begin position="34"/>
        <end position="339"/>
    </location>
</feature>
<dbReference type="InterPro" id="IPR011041">
    <property type="entry name" value="Quinoprot_gluc/sorb_DH_b-prop"/>
</dbReference>
<keyword evidence="6" id="KW-1185">Reference proteome</keyword>
<evidence type="ECO:0000259" key="4">
    <source>
        <dbReference type="Pfam" id="PF18962"/>
    </source>
</evidence>
<dbReference type="Proteomes" id="UP000236641">
    <property type="component" value="Unassembled WGS sequence"/>
</dbReference>
<dbReference type="AlphaFoldDB" id="A0A2K1DXD5"/>
<feature type="signal peptide" evidence="2">
    <location>
        <begin position="1"/>
        <end position="21"/>
    </location>
</feature>
<dbReference type="SUPFAM" id="SSF50952">
    <property type="entry name" value="Soluble quinoprotein glucose dehydrogenase"/>
    <property type="match status" value="1"/>
</dbReference>
<dbReference type="PANTHER" id="PTHR19328:SF75">
    <property type="entry name" value="ALDOSE SUGAR DEHYDROGENASE YLII"/>
    <property type="match status" value="1"/>
</dbReference>
<dbReference type="RefSeq" id="WP_103052581.1">
    <property type="nucleotide sequence ID" value="NZ_POWF01000007.1"/>
</dbReference>
<dbReference type="InterPro" id="IPR026444">
    <property type="entry name" value="Secre_tail"/>
</dbReference>
<keyword evidence="1 2" id="KW-0732">Signal</keyword>
<dbReference type="InterPro" id="IPR011042">
    <property type="entry name" value="6-blade_b-propeller_TolB-like"/>
</dbReference>
<evidence type="ECO:0000313" key="6">
    <source>
        <dbReference type="Proteomes" id="UP000236641"/>
    </source>
</evidence>
<dbReference type="OrthoDB" id="9770043at2"/>
<feature type="domain" description="Secretion system C-terminal sorting" evidence="4">
    <location>
        <begin position="396"/>
        <end position="469"/>
    </location>
</feature>
<name>A0A2K1DXD5_9FLAO</name>
<evidence type="ECO:0000256" key="2">
    <source>
        <dbReference type="SAM" id="SignalP"/>
    </source>
</evidence>
<comment type="caution">
    <text evidence="5">The sequence shown here is derived from an EMBL/GenBank/DDBJ whole genome shotgun (WGS) entry which is preliminary data.</text>
</comment>
<dbReference type="NCBIfam" id="TIGR04183">
    <property type="entry name" value="Por_Secre_tail"/>
    <property type="match status" value="1"/>
</dbReference>
<feature type="chain" id="PRO_5014438828" description="Cadherin" evidence="2">
    <location>
        <begin position="22"/>
        <end position="470"/>
    </location>
</feature>
<gene>
    <name evidence="5" type="ORF">C1T31_11210</name>
</gene>
<dbReference type="Gene3D" id="2.120.10.30">
    <property type="entry name" value="TolB, C-terminal domain"/>
    <property type="match status" value="1"/>
</dbReference>
<reference evidence="5 6" key="1">
    <citation type="submission" date="2018-01" db="EMBL/GenBank/DDBJ databases">
        <title>The draft genome of Hanstruepera neustonica JCM19743.</title>
        <authorList>
            <person name="He R.-H."/>
            <person name="Du Z.-J."/>
        </authorList>
    </citation>
    <scope>NUCLEOTIDE SEQUENCE [LARGE SCALE GENOMIC DNA]</scope>
    <source>
        <strain evidence="5 6">JCM19743</strain>
    </source>
</reference>
<sequence>MKTRNTTLLFIATLLSFAVFSQEIDIDLFASGFNSPVSIKHAGDSRLFVVEQGGVIKIVNSDGSVNATPFLDIDSRVIDTGNERGLLGLAFHPQYMSNGFFFVNYINNSGNTVVSRFIANPPDGNIADPNTEDIILTITQPFSNHNGGDIAFGSDGYLYIATGDGGSGGDPNNNAQNLNSMLGKMLRININSAEGGNNYAIPADNPFVGNGAALDEIWFYGLRNPWRFSFDSQTNDMWIGDVGQGNIEEIDFVESTSTGGENFGWRCYEGNATYNTSGCPDANTLTFPVAQYTHSGSGPFKCSITGGYRYRGTLYPNFSGLYFFADYCSNEIGTLTPNGSGWDMAFSNQFTGNGWTTFGEAIDGELYIAGRNSGNVYHIVDNSLSIDEYSKSEFSLYPNPAKGFITIESNDNKAINTVNIYSLHGKIVKSINFNGLNQAEINTTDLAKGVYLTEIISDKSSKEIKKLVIN</sequence>
<dbReference type="Pfam" id="PF07995">
    <property type="entry name" value="GSDH"/>
    <property type="match status" value="1"/>
</dbReference>
<accession>A0A2K1DXD5</accession>
<organism evidence="5 6">
    <name type="scientific">Hanstruepera neustonica</name>
    <dbReference type="NCBI Taxonomy" id="1445657"/>
    <lineage>
        <taxon>Bacteria</taxon>
        <taxon>Pseudomonadati</taxon>
        <taxon>Bacteroidota</taxon>
        <taxon>Flavobacteriia</taxon>
        <taxon>Flavobacteriales</taxon>
        <taxon>Flavobacteriaceae</taxon>
        <taxon>Hanstruepera</taxon>
    </lineage>
</organism>
<evidence type="ECO:0000313" key="5">
    <source>
        <dbReference type="EMBL" id="PNQ72702.1"/>
    </source>
</evidence>
<dbReference type="InterPro" id="IPR012938">
    <property type="entry name" value="Glc/Sorbosone_DH"/>
</dbReference>
<proteinExistence type="predicted"/>
<evidence type="ECO:0008006" key="7">
    <source>
        <dbReference type="Google" id="ProtNLM"/>
    </source>
</evidence>
<dbReference type="PANTHER" id="PTHR19328">
    <property type="entry name" value="HEDGEHOG-INTERACTING PROTEIN"/>
    <property type="match status" value="1"/>
</dbReference>
<evidence type="ECO:0000256" key="1">
    <source>
        <dbReference type="ARBA" id="ARBA00022729"/>
    </source>
</evidence>
<protein>
    <recommendedName>
        <fullName evidence="7">Cadherin</fullName>
    </recommendedName>
</protein>
<evidence type="ECO:0000259" key="3">
    <source>
        <dbReference type="Pfam" id="PF07995"/>
    </source>
</evidence>